<gene>
    <name evidence="7" type="ORF">EBO15_29975</name>
</gene>
<dbReference type="Gene3D" id="3.40.50.980">
    <property type="match status" value="10"/>
</dbReference>
<dbReference type="SUPFAM" id="SSF52777">
    <property type="entry name" value="CoA-dependent acyltransferases"/>
    <property type="match status" value="14"/>
</dbReference>
<dbReference type="InterPro" id="IPR020802">
    <property type="entry name" value="TesA-like"/>
</dbReference>
<dbReference type="SMART" id="SM00823">
    <property type="entry name" value="PKS_PP"/>
    <property type="match status" value="7"/>
</dbReference>
<dbReference type="InterPro" id="IPR025110">
    <property type="entry name" value="AMP-bd_C"/>
</dbReference>
<dbReference type="NCBIfam" id="TIGR01733">
    <property type="entry name" value="AA-adenyl-dom"/>
    <property type="match status" value="7"/>
</dbReference>
<dbReference type="FunFam" id="2.30.38.10:FF:000001">
    <property type="entry name" value="Non-ribosomal peptide synthetase PvdI"/>
    <property type="match status" value="5"/>
</dbReference>
<dbReference type="GO" id="GO:0043041">
    <property type="term" value="P:amino acid activation for nonribosomal peptide biosynthetic process"/>
    <property type="evidence" value="ECO:0007669"/>
    <property type="project" value="TreeGrafter"/>
</dbReference>
<dbReference type="PANTHER" id="PTHR45527:SF1">
    <property type="entry name" value="FATTY ACID SYNTHASE"/>
    <property type="match status" value="1"/>
</dbReference>
<keyword evidence="8" id="KW-1185">Reference proteome</keyword>
<dbReference type="FunFam" id="3.30.300.30:FF:000010">
    <property type="entry name" value="Enterobactin synthetase component F"/>
    <property type="match status" value="7"/>
</dbReference>
<dbReference type="RefSeq" id="WP_122197823.1">
    <property type="nucleotide sequence ID" value="NZ_JBHSKC010000015.1"/>
</dbReference>
<feature type="domain" description="Carrier" evidence="6">
    <location>
        <begin position="5088"/>
        <end position="5163"/>
    </location>
</feature>
<keyword evidence="3" id="KW-0596">Phosphopantetheine</keyword>
<evidence type="ECO:0000256" key="5">
    <source>
        <dbReference type="SAM" id="MobiDB-lite"/>
    </source>
</evidence>
<dbReference type="GO" id="GO:0044550">
    <property type="term" value="P:secondary metabolite biosynthetic process"/>
    <property type="evidence" value="ECO:0007669"/>
    <property type="project" value="TreeGrafter"/>
</dbReference>
<dbReference type="InterPro" id="IPR020845">
    <property type="entry name" value="AMP-binding_CS"/>
</dbReference>
<comment type="cofactor">
    <cofactor evidence="1">
        <name>pantetheine 4'-phosphate</name>
        <dbReference type="ChEBI" id="CHEBI:47942"/>
    </cofactor>
</comment>
<dbReference type="NCBIfam" id="NF004282">
    <property type="entry name" value="PRK05691.1"/>
    <property type="match status" value="9"/>
</dbReference>
<dbReference type="GO" id="GO:0005829">
    <property type="term" value="C:cytosol"/>
    <property type="evidence" value="ECO:0007669"/>
    <property type="project" value="TreeGrafter"/>
</dbReference>
<dbReference type="PANTHER" id="PTHR45527">
    <property type="entry name" value="NONRIBOSOMAL PEPTIDE SYNTHETASE"/>
    <property type="match status" value="1"/>
</dbReference>
<dbReference type="InterPro" id="IPR042099">
    <property type="entry name" value="ANL_N_sf"/>
</dbReference>
<dbReference type="Gene3D" id="1.10.1200.10">
    <property type="entry name" value="ACP-like"/>
    <property type="match status" value="6"/>
</dbReference>
<feature type="domain" description="Carrier" evidence="6">
    <location>
        <begin position="4048"/>
        <end position="4123"/>
    </location>
</feature>
<dbReference type="Proteomes" id="UP000282674">
    <property type="component" value="Unassembled WGS sequence"/>
</dbReference>
<dbReference type="GO" id="GO:0031177">
    <property type="term" value="F:phosphopantetheine binding"/>
    <property type="evidence" value="ECO:0007669"/>
    <property type="project" value="InterPro"/>
</dbReference>
<name>A0A3M2LWM3_9ACTN</name>
<dbReference type="SUPFAM" id="SSF47336">
    <property type="entry name" value="ACP-like"/>
    <property type="match status" value="7"/>
</dbReference>
<dbReference type="InterPro" id="IPR020806">
    <property type="entry name" value="PKS_PP-bd"/>
</dbReference>
<comment type="similarity">
    <text evidence="2">Belongs to the ATP-dependent AMP-binding enzyme family.</text>
</comment>
<dbReference type="NCBIfam" id="NF003417">
    <property type="entry name" value="PRK04813.1"/>
    <property type="match status" value="7"/>
</dbReference>
<dbReference type="InterPro" id="IPR036736">
    <property type="entry name" value="ACP-like_sf"/>
</dbReference>
<evidence type="ECO:0000256" key="4">
    <source>
        <dbReference type="ARBA" id="ARBA00022553"/>
    </source>
</evidence>
<keyword evidence="4" id="KW-0597">Phosphoprotein</keyword>
<evidence type="ECO:0000256" key="2">
    <source>
        <dbReference type="ARBA" id="ARBA00006432"/>
    </source>
</evidence>
<dbReference type="InterPro" id="IPR045851">
    <property type="entry name" value="AMP-bd_C_sf"/>
</dbReference>
<dbReference type="PROSITE" id="PS50075">
    <property type="entry name" value="CARRIER"/>
    <property type="match status" value="7"/>
</dbReference>
<dbReference type="SUPFAM" id="SSF53474">
    <property type="entry name" value="alpha/beta-Hydrolases"/>
    <property type="match status" value="1"/>
</dbReference>
<evidence type="ECO:0000256" key="1">
    <source>
        <dbReference type="ARBA" id="ARBA00001957"/>
    </source>
</evidence>
<accession>A0A3M2LWM3</accession>
<dbReference type="EMBL" id="RFFG01000069">
    <property type="protein sequence ID" value="RMI39348.1"/>
    <property type="molecule type" value="Genomic_DNA"/>
</dbReference>
<dbReference type="Gene3D" id="3.40.50.12780">
    <property type="entry name" value="N-terminal domain of ligase-like"/>
    <property type="match status" value="2"/>
</dbReference>
<dbReference type="Pfam" id="PF00975">
    <property type="entry name" value="Thioesterase"/>
    <property type="match status" value="1"/>
</dbReference>
<dbReference type="PROSITE" id="PS00012">
    <property type="entry name" value="PHOSPHOPANTETHEINE"/>
    <property type="match status" value="7"/>
</dbReference>
<evidence type="ECO:0000313" key="7">
    <source>
        <dbReference type="EMBL" id="RMI39348.1"/>
    </source>
</evidence>
<dbReference type="CDD" id="cd19540">
    <property type="entry name" value="LCL_NRPS-like"/>
    <property type="match status" value="6"/>
</dbReference>
<evidence type="ECO:0000313" key="8">
    <source>
        <dbReference type="Proteomes" id="UP000282674"/>
    </source>
</evidence>
<reference evidence="7 8" key="1">
    <citation type="submission" date="2018-10" db="EMBL/GenBank/DDBJ databases">
        <title>Isolation from soil.</title>
        <authorList>
            <person name="Hu J."/>
        </authorList>
    </citation>
    <scope>NUCLEOTIDE SEQUENCE [LARGE SCALE GENOMIC DNA]</scope>
    <source>
        <strain evidence="7 8">NEAU-Ht49</strain>
    </source>
</reference>
<dbReference type="InterPro" id="IPR000873">
    <property type="entry name" value="AMP-dep_synth/lig_dom"/>
</dbReference>
<sequence>MNQIRIDDVWPLSPLQEGLLFHAGYDERTRDIYVGQHILELAEPLDSGVLRASWQAVLDRHASLRASFRQPAGAPRPVQVVAKGVTLPWHEQDLSGLPADTVGGEVRRLAETELQKGFDLSVPPLLRLLLLKLPDRAYRLVVTMHHIVMDGWSLPILFDEVSGVYAAGGDASGLPPVPPYRDYLAWLARQDQEAARAAWRDALAGLDEPTLVRPAASALPVQPGHVTRRLDRAATDRVREAARARGLTVNTVVQGAWGLLLGRLTGRDDVVFGATVAGRPMELPGVERMLGLFINTVPVRVRLDPARAAAATLAELQDARSRLLAHQHLGQTEVRRAAGPAAAFDTLLVYQNYPRGLASGASGDGPDGNGLRITGAAGEDASHYPLTLVAAELDTLDLRLEYRPDVVDEPAASSLADRLTRVLEQIAADPDVRLGDVDVLVAGERELVVEEWNDTARPVVAGSLVELFEDRVRRSPDATAVVFDQHLWTYAELDARANRVARTLAERGVRGEELVGVRLERSADLVAVLLGVLKAGAAYLPIDPSYPVERIAFMIEDARPVVVVDEEFLGSLSEDDSPVEVEVSAGQLAYVIYTSGSTGVPKGVAVTHANVTDFCAASCWHDEAVQGVLVQANHAFDASTYEIWVPLLHGGRLVVVPPGEVDVWERADLIAEHGVTNVHATAGLFAAFAEQAPEMFAGVREVSTGGDVVSPVAVRTLLEAHPGLVVRTTYGPTETTAFTTHLAFTDPGQVDGVVPIGRPMDNARVYVLDEFLRPVPPEMLGELYVAGAGVARGYAGNAGLTAERFVACPFGAGGRMYRTGDLVRWTRDGLLEFAGRADDQVKIRGFRVEPAEIEAVLTTHERVTNATVLAREDQPGSKQLVAYVVAEASADELREHLAAKLADHMVPAAIVVLDELPVTVNGKVDRAALPAPDFAGLVGGRGPATVTEEILCGLFAEVLGLESVGAEDAFFAVGGDSLLAMRLIARVRAVLRTEVSIRDLFDQPTVAGLARLVDAGHGEARPPLAVRERPESVPLSYAQQRMWFLNRLEEAETGTAYNMPLALRLSGDLDVAALEAALGDVADRHESLRTVFPESDGVPRQEILDGPSGRPVLAVDQVTEDALENAIAAEAGRRFEVERELPWRARLLALSGDESEYVLVVVAHHIAVDGWSMGVLARDLSTAYAARRSGSVPGWTSLPVQYADYALWQREVLGELGDPDSLISAQLGHWREALDGAPEELPLPVDRTRSATPSFRGGVVPLETGAAVHAGLVEVAQRHGVTMFMVVQAALASVLSRLGGGTDIPLGTAVAGRGDAALEGLTGFFLNTLVLRTDVSGDPTFAELLGRVREADLGAFAHQDLPFERLVEDLNPVRSLSRHPLFQVALNLQGTAQIELSWNLPGVVVRPVHSDAAMAARFDLAVELGERRDERGAPAGLGGVIEFAADLFDEETVRTIAERLVRVLEQVSADPKRRVGELEVLSPGERRRLVADWNDTAREVAAGSVPELFAAQVRRSPDVVAVESGDVRWTYAELDARANRVARTLIERGVGREDLVAIRLGRSADLVAVILGVVKAGAAYLPIDPSYPAERIAFMLSDAAPALVADEDFVASLNGDDSPFEIKVPAGQLAYVIYTSGSTGVPKGVGVSHRGVASLAAWQAELFSVRQGSRVAQMAALGFDAAFWELCMALLSGATLLLADAEVLLADASVTHVTAPPSLLATVDELPKALENLVVAGEACPPGLVERWAPGRRMFNAYGPTESTVCATMSAPLAPGAPVSIGGPIWNTSVYVLDETLRPVPPGVTGELYIAGPSLARGYVGRVGLTAERFVACPFEPGARMYRTGDLVRWTAAGELVFAGRADDQVKLRGFRVELGEIESVLARHAAVSQAAVVVREDQPGVRRLVAYVTGGDAEELREYVAGRLPDYMVPAAFVTLDEFPMTANGKLDRAALPAPDRTAGPSGSRAPATAAEEILCGLFAEVLGLESVGAEDSFFAIGGDSLLAIRLIVRVRSVLETELTIRELFAAPTPAELARSLPEETTRPGRLALTARERPERIPLSFAQQRMWFLNRLEEAGNAAAYNVTLALRLTGDLDVTAMRAALGDMADRHESLRTVFPDVEGVPHQRILTGAAGRPRFGVDRVEPNDLEPVLAAEADRPFDLGRDLPWRARLFVLSPTESVLLLVAHHIVVDGRSMGVLAQDLTRAYSARSSGRLPDWAPLPVQYADYALWQREVLGELGDPGSLISEQLAYWREALAGAPEELVLPTDRPRPAESSFRGAAVPVRLDAEVHARLLDVAQRHGVTMFMVAQAALGMLLARVGAGPDVPIGTAVAGRGDAALENLAGFFINTLVLRTDVTGDPTFTELLGRVRDIDLSAYSHQDLPFEGLVEELNPARSLARHPLFQIMLGVDTNARGPEPWELPGLRAEALPPAENLVAKFDLTVSLTEERDRDGTPAGVGGEILYAVDLFDEASARDLAGRFVRVLEQVVADPDARVGDLEILTPGERQLVVDDWNDTARPVVTGSLVELFEERARRAPGATSVVFGPHRWTYAELDARANRVAQTLRARGVGREDLVGIRLDRSPDLIAALLGVVKAGAAYLPIDPSYPAERIAFMLADARPVVVVDEEFLDALSTDETPVEVEISAGQLAYVIYTSGSTGTPKGVAVTHANVADFCDDAAWRDEVLERTLVQANHAFDASTYEIWAPLLRGGRLVVVPSGEVDVRERAALVAEHRVSHVVAPSGLFAALAEQAPEMFTGVREVLTGGDVVSPIAVRTLLDTHPDLVVRTTYGPTETTAFTTQLPLTAPGRLDGIVPMGRPMDNARAYVLDEYLRPVPPGVTGELYVAGSGVARGYIGKSALSAERFVACPFGSGGRMYRTGDLVRWTRDGLLVFAGRADDQVKIRGFRVELAEIESVLAAHDAVSQVVVLAREDQPGTKRLVAYLVADASAETLREHTAAKLPDYMVPAAFVVLDEFPVTTNGKVDRAALPIPGFAGLVASRGPATATEEILCGLFAEVLGLESVGAEDSFFAVGGDSLLAMRLIARVRAVTGTEVTIRELFAEPTVAAVARLADGERDGARAALTARERPGVVPLSFAQQRMWFLNRLENAGAQAAYNVPMALRLSGDLDVATLEAALGDVADRHESLRTVFPETDGVPRQEILDGPPGRPSLVVEHLGEEALADALQAEMGHRFDVERELPWRTRLFVLSQDESVLVVVAHHIAVDGWSMGVLARDLSTAYAARRSGTAPGWTPLTAQYADYALWQREVLGDPDDPDSLITEQLAHWREALAGAPEELALPTDRPRPATATFEGGSVELHVPEEAHRRLAAVARHHGVTMFMVAQAALGMLLARLGAGPDVPIGTAVAGRGDAALENLAGFFVNTLVLRTDVSGDPTFTEVLGRVREADLAAYSHQDLPFEGLVEELNPARSLARHPLFQVMLTLQNLPRSEEPTALAGLRVRPLAHEEEAASAAKFDLSFSLAEHRDDHGAAAGMWGGLQYAVDLFDERTARTIADRFVRVLTQLSADPDLRVGELDLLSADERDHLLVRWNDTARPAPDGSLADLFEARARRSPEAVAAVFGDERWTYAGLDARANRIARTLRARGAGREDLVGIRLDRSPDLVAALLGTLKAGAAYLPIDPSYPAERIAFMLEDARPVVVVDEEFLDALSTDETPVGVEVSPDQLAYVIYTSGSTGVPKGVAVTHANVADFCAASCWHDEALQRVLVQANHAFDASTYEIWVPLLRGGRLVIVPSGEVDVQERAALVAEHGVTNVHATAGLFAALAEQAPEMFAGVREVSTGGDVVSPEAVRTLLETHPGLVVRTTYGPTETTAFTTHLAFTDPDEANGVVPIGRPMDNARAYVLDEYLRPVPAGVTGELYVAGSGVARGYIGNAALSAERFVACPFDPASRMYRTGDLVRWTRDGLLEFAGRADDQVKIRGFRVEPAEIEAVLTACDTVGRATVMVREDQPGVKRLVAYATAAATPGELREHLAARLPEHLVPAAVVVLDELPVTVNGKVDRAALPAPDFAAHGAARTPATAAEEILCGLFAEVLGLDTVGADDSFFALGGDSLLAMRLISRARAVLREDVGIREFFAEPTAAGMARVIDGGRGVVRTALTARERPDVVPLSFAQQRMWFLNRLEAAGAGAAYNMPLALRLSGDLDVAALEAALGDVADRHQSLRTIFPAVDGIPRQEIVDGAAGRPVLAVGGVAEDRLAEALAEETGRGFDVERELPWRARLLELPGAEHVLVLVAHHIAADGWSMGVLARDLTAAYAARSSGEAPDWAPLPVQYADYALWQRDVLGDPRDPESPISAQLDFWRGALAGAPEELALPTDRPRPAEASFRGALVPLELGADVHARLVEVARRRGVTLFMVAQAALAALLSRLGAGRDVPIGTPMAGRADVALEDLAGFFVNTLVLRTDVSGDPTFADLLGRVQEADLAAYAHQDLPFERLVEELNPERSLARHPIFQVTLTLENLARGRRDWELPGLRVRPLAQGDDDTAAAKFDLSVTLGERRDENGAPAGIGGEILYALDLFDEGTARLLAGRFARVLEQVAADPDVRVGDLEVLTPGERELVVDDWNDTARPVVAGSLVELFEERVRRSPDATAVVFGDVRWTYAELDARANRVARTLAERGVRGEDLVGVRLERSADLIAALLGVVKAGAAYVPIDPSYPAERIAFMIEDARPVVVVDEEFLGSLSEDETPAGVEVSAGQLAYVIYTSGSTGVPKGVAVTHGNVAEACADREFRDEVLERTLVQANHAFDASTYEIWAPLLHGGRLVVVPSGEVDVQERAALVAGHDVTHVIAPSGLFAALAEQAPEMFTGVREVLTGGDVVSPAAVRGLLEAHPGLAVRTTYGPTETTVFTTQLALTDASRVDGVVPIGRPTDNARAYVLDEFLRPVPPGVTGELYVAGTGVARGYVGKAALSAERFVACPFGPAGRMYRTGDLVRWTGDGLLEFAGRADDQVKIRGFRVEPAEIEAVLAAHEAVRRVAVVVREDQPGVKRLVAYMVGSGADELRRHAAERLPEYMVPSAFVPLDELPVTVNGKVDRAALPAPDLAGLVGGRGPATATEEILCGLFAEILGLDTVGAEASFFAVGGDSLLAMRLIARVRAVTGTEVSIRELFAEPTAAAVARLVDGEGDGVQAALTARERPGTVPLSYAQQRMWFLNQLEAAGAGAAYNMPFALRMSGDLDVAALEAALGDVADRHESLRTVFPESGGVPRQEILQGASGRPELVVRRIAGDELASALSAEVRKGFELPRELPWRTVLFELPDSEHVLVAVAHHIAVDGWSMGVLARDLGIAYGARRAGDAPGWEPLPVQYADYALWQRDVLGDLDDPDSRISGQLGYWRRALAGIPDELSIPFDRPRPQERSFEGRAVPLGLPPRVHGRLTEVAQRSGTTMFMVMQAALAVVLSKLGAGTDVPIGTAVAGRGDAALEDLAGFFLNTLVLRTDMSGDPTFVELLGRVREADLGAFAHQDLPFERLVEDLNPVRSLSRHPLFQVSLTLQNLGGSGDSGWELPGLQVEPLRADEMVAARFDLSVTLGERRDEAGRPAGVGGELLYAVDLFDEETVRTIAERFVRVLEQVSADPAKRVGELEVLSSREHRRLAVEWNDTAREVVAGSVPELFAAQVARTPDAVAVESGDVRWTYAELDARANRVARTLIERGVGREDLVAIRLGRSADLVAVILGVVKAGAAYLPVDPSYPAERIAFMLSDAAPAVVVEAGFLDTLSQDDTPVDLAISPGQLAYVIYTSGSTGVPKGVGVSHRGVASLAAWQAASFGVGTGSRVAQMAALGFDAAFWELCMALLSGATLLLGEADRMPPRGRFDDLLADLNATHVTVPPSLLATAEDLPDALENLVVAGEVCPPGLVERWAPGRRMFNAYGPTESTVCATMSAPLAPGAPVSIGGPIWNTSVYVLDDALRPVAPGVIGELYIAGPSLARGYVGRVGLTAERFVACPFEPGSRMYRTGDLVRWTATGELVFAGRADDQVKLRGFRVELGEIENVLSAHPDVDQVAVLAREDQPGVVRLVAYVTGGGAGELREYAAGRLPEYMVPAAFVTLDEFPVTANGKLDRAALPAPDFVGPGVGRAPATATEEILSGLFAEVLGVESVGAEDSFFAIGGDSLLAIRLIVRVRSVLETELTIRELFAAPTVAELARLVDDARASDVRMALTARERPEVIPLSYAQQRMWFLNRLEEAGAGAAYNVPLTMRLSGDLDVAAMEAALGDVADRHESLRTVLPYVDGAPRQEIRTGAAGRPRLTVTRLDEADLGAALMDEVGRGFDLVAELPWRARLFVLSPTESVLAVVAHHIVVDGWSMGVLARDVGRAYTARRDGGLPDWEPLPVQYADYALWQREVLGELGDPDSLISEQLAYWREALAGAPEELTLPADRPRPPESSFEGGSVPLRVSAEAHARLLEVAREQGATMFMVAQAAVAVLLARVGAGTDVPLGTAVAGRGDSALEGLAGFFVNTLVLRTDVSGDPTFGDLVARVRETDLAAYAHQDLPFERLVEEVNPARSLARHPLFQVMLTLHNLPQAVAPWELPGLSVRPVQTDDTLAARFDLSVILAEQRDDRGDPAGLLGGVHYAADLFDEATAARLADRLAAVLEQVAADPGLRAGEVEILSAGERDRLLGEWNDTGRPVPRASLTELFERQAARTPEAVAAVFRDVPVTYAELDARANRVAHGLLERGVGHGDMVGVLMERSADLVAVLLGVLKTGAAYLPLDAAHPEDRLRTVLAESGAPLVVTDEARADHPLLTGGTRIGTPRASALLGTGDDTAPGVPIPPDSAAYVIYTSGSTGVPKGVLVTHANVVDFALSSCWTGDALERVLVQANHAFDASTYEIWAPLLHGGRLVIVPSGELDVQERAALVAEHGVTNVHATAGLFAALAEQAPEMFAGVREVSTGGDVVSPIAVRALLEAHPGLVVRTTYGPTETTAFTTHLAFAEPGRVDGTVPLGVPMDNARAYVLDEFLRPVPAGVTGELYIAGAGLARGYVGRTALTAERFVACPFGLGERMYRTGDLVRWTDDGLLVFAGRADDQVKIRGFRVEPGEVEAVLAGHDGVSRVAVVVREDRPGTRRLVAYVSGGGAEGLREYAAGRLPEYMVPAAFVTLDEFPVTANGKLDRAALPAPDLAGRSVGRAPATATEEILSGLFAEVLGVESVGAEDSFFAIGGDSLLAIRLIARVRAVLDVEVGIRELFSAPTVAELAEVITGGDRPGAVEGLLPLRAEGGRPPLFLVHPGNGLGWQYAALARGLPEGRPVYAIQARGLDGSAGDELPRGMDEMAAEYAERIREVQPEGPYHLAGWSFGGVAAHAVATRLREAGERVELLAVLDGYPFQRRAESGMVRVAAPLAVPDAAGERHVADALAAVARVSENNMRLREEHTPGRFDGDMLLVVATEDRPDHLPADAAPEAWRPHVGGRLDVHRVAAGHHGLLDGDALGEIARLLRDRLGD</sequence>
<dbReference type="FunFam" id="1.10.1200.10:FF:000016">
    <property type="entry name" value="Non-ribosomal peptide synthase"/>
    <property type="match status" value="6"/>
</dbReference>
<dbReference type="FunFam" id="3.40.50.980:FF:000001">
    <property type="entry name" value="Non-ribosomal peptide synthetase"/>
    <property type="match status" value="2"/>
</dbReference>
<dbReference type="CDD" id="cd12117">
    <property type="entry name" value="A_NRPS_Srf_like"/>
    <property type="match status" value="5"/>
</dbReference>
<dbReference type="GO" id="GO:0072330">
    <property type="term" value="P:monocarboxylic acid biosynthetic process"/>
    <property type="evidence" value="ECO:0007669"/>
    <property type="project" value="UniProtKB-ARBA"/>
</dbReference>
<feature type="domain" description="Carrier" evidence="6">
    <location>
        <begin position="3007"/>
        <end position="3082"/>
    </location>
</feature>
<dbReference type="InterPro" id="IPR006162">
    <property type="entry name" value="Ppantetheine_attach_site"/>
</dbReference>
<dbReference type="GO" id="GO:0003824">
    <property type="term" value="F:catalytic activity"/>
    <property type="evidence" value="ECO:0007669"/>
    <property type="project" value="InterPro"/>
</dbReference>
<dbReference type="OrthoDB" id="3671989at2"/>
<dbReference type="PROSITE" id="PS00455">
    <property type="entry name" value="AMP_BINDING"/>
    <property type="match status" value="7"/>
</dbReference>
<proteinExistence type="inferred from homology"/>
<dbReference type="InterPro" id="IPR001242">
    <property type="entry name" value="Condensation_dom"/>
</dbReference>
<feature type="domain" description="Carrier" evidence="6">
    <location>
        <begin position="1967"/>
        <end position="2042"/>
    </location>
</feature>
<protein>
    <submittedName>
        <fullName evidence="7">Non-ribosomal peptide synthetase</fullName>
    </submittedName>
</protein>
<dbReference type="Pfam" id="PF00550">
    <property type="entry name" value="PP-binding"/>
    <property type="match status" value="7"/>
</dbReference>
<organism evidence="7 8">
    <name type="scientific">Actinomadura harenae</name>
    <dbReference type="NCBI Taxonomy" id="2483351"/>
    <lineage>
        <taxon>Bacteria</taxon>
        <taxon>Bacillati</taxon>
        <taxon>Actinomycetota</taxon>
        <taxon>Actinomycetes</taxon>
        <taxon>Streptosporangiales</taxon>
        <taxon>Thermomonosporaceae</taxon>
        <taxon>Actinomadura</taxon>
    </lineage>
</organism>
<evidence type="ECO:0000256" key="3">
    <source>
        <dbReference type="ARBA" id="ARBA00022450"/>
    </source>
</evidence>
<dbReference type="SMART" id="SM00824">
    <property type="entry name" value="PKS_TE"/>
    <property type="match status" value="1"/>
</dbReference>
<dbReference type="InterPro" id="IPR001031">
    <property type="entry name" value="Thioesterase"/>
</dbReference>
<dbReference type="InterPro" id="IPR029058">
    <property type="entry name" value="AB_hydrolase_fold"/>
</dbReference>
<feature type="domain" description="Carrier" evidence="6">
    <location>
        <begin position="942"/>
        <end position="1017"/>
    </location>
</feature>
<dbReference type="Gene3D" id="2.30.38.10">
    <property type="entry name" value="Luciferase, Domain 3"/>
    <property type="match status" value="5"/>
</dbReference>
<dbReference type="SUPFAM" id="SSF56801">
    <property type="entry name" value="Acetyl-CoA synthetase-like"/>
    <property type="match status" value="7"/>
</dbReference>
<feature type="domain" description="Carrier" evidence="6">
    <location>
        <begin position="7178"/>
        <end position="7253"/>
    </location>
</feature>
<dbReference type="GO" id="GO:0008610">
    <property type="term" value="P:lipid biosynthetic process"/>
    <property type="evidence" value="ECO:0007669"/>
    <property type="project" value="UniProtKB-ARBA"/>
</dbReference>
<dbReference type="InterPro" id="IPR009081">
    <property type="entry name" value="PP-bd_ACP"/>
</dbReference>
<dbReference type="Pfam" id="PF00668">
    <property type="entry name" value="Condensation"/>
    <property type="match status" value="7"/>
</dbReference>
<feature type="domain" description="Carrier" evidence="6">
    <location>
        <begin position="6120"/>
        <end position="6195"/>
    </location>
</feature>
<dbReference type="InterPro" id="IPR010071">
    <property type="entry name" value="AA_adenyl_dom"/>
</dbReference>
<evidence type="ECO:0000259" key="6">
    <source>
        <dbReference type="PROSITE" id="PS50075"/>
    </source>
</evidence>
<dbReference type="Gene3D" id="3.30.559.30">
    <property type="entry name" value="Nonribosomal peptide synthetase, condensation domain"/>
    <property type="match status" value="7"/>
</dbReference>
<dbReference type="Pfam" id="PF00501">
    <property type="entry name" value="AMP-binding"/>
    <property type="match status" value="7"/>
</dbReference>
<dbReference type="InterPro" id="IPR023213">
    <property type="entry name" value="CAT-like_dom_sf"/>
</dbReference>
<dbReference type="FunFam" id="1.10.1200.10:FF:000005">
    <property type="entry name" value="Nonribosomal peptide synthetase 1"/>
    <property type="match status" value="1"/>
</dbReference>
<dbReference type="Gene3D" id="3.30.559.10">
    <property type="entry name" value="Chloramphenicol acetyltransferase-like domain"/>
    <property type="match status" value="7"/>
</dbReference>
<dbReference type="Gene3D" id="3.40.50.1820">
    <property type="entry name" value="alpha/beta hydrolase"/>
    <property type="match status" value="1"/>
</dbReference>
<dbReference type="Gene3D" id="3.30.300.30">
    <property type="match status" value="7"/>
</dbReference>
<dbReference type="CDD" id="cd19543">
    <property type="entry name" value="DCL_NRPS"/>
    <property type="match status" value="1"/>
</dbReference>
<dbReference type="Pfam" id="PF13193">
    <property type="entry name" value="AMP-binding_C"/>
    <property type="match status" value="7"/>
</dbReference>
<feature type="region of interest" description="Disordered" evidence="5">
    <location>
        <begin position="6417"/>
        <end position="6436"/>
    </location>
</feature>
<comment type="caution">
    <text evidence="7">The sequence shown here is derived from an EMBL/GenBank/DDBJ whole genome shotgun (WGS) entry which is preliminary data.</text>
</comment>